<reference evidence="1" key="1">
    <citation type="submission" date="2017-12" db="EMBL/GenBank/DDBJ databases">
        <title>High-resolution comparative analysis of great ape genomes.</title>
        <authorList>
            <person name="Pollen A."/>
            <person name="Hastie A."/>
            <person name="Hormozdiari F."/>
            <person name="Dougherty M."/>
            <person name="Liu R."/>
            <person name="Chaisson M."/>
            <person name="Hoppe E."/>
            <person name="Hill C."/>
            <person name="Pang A."/>
            <person name="Hillier L."/>
            <person name="Baker C."/>
            <person name="Armstrong J."/>
            <person name="Shendure J."/>
            <person name="Paten B."/>
            <person name="Wilson R."/>
            <person name="Chao H."/>
            <person name="Schneider V."/>
            <person name="Ventura M."/>
            <person name="Kronenberg Z."/>
            <person name="Murali S."/>
            <person name="Gordon D."/>
            <person name="Cantsilieris S."/>
            <person name="Munson K."/>
            <person name="Nelson B."/>
            <person name="Raja A."/>
            <person name="Underwood J."/>
            <person name="Diekhans M."/>
            <person name="Fiddes I."/>
            <person name="Haussler D."/>
            <person name="Eichler E."/>
        </authorList>
    </citation>
    <scope>NUCLEOTIDE SEQUENCE [LARGE SCALE GENOMIC DNA]</scope>
    <source>
        <strain evidence="1">Susie</strain>
    </source>
</reference>
<dbReference type="PANTHER" id="PTHR14947:SF24">
    <property type="entry name" value="ZINC FINGER PROTEIN 781-RELATED"/>
    <property type="match status" value="1"/>
</dbReference>
<gene>
    <name evidence="1" type="ORF">CR201_G0054523</name>
</gene>
<dbReference type="EMBL" id="NDHI03003787">
    <property type="protein sequence ID" value="PNJ02810.1"/>
    <property type="molecule type" value="Genomic_DNA"/>
</dbReference>
<protein>
    <submittedName>
        <fullName evidence="1">Uncharacterized protein</fullName>
    </submittedName>
</protein>
<accession>A0A2J8R2R1</accession>
<dbReference type="PANTHER" id="PTHR14947">
    <property type="entry name" value="ZINC FINGER PROTEIN"/>
    <property type="match status" value="1"/>
</dbReference>
<dbReference type="InterPro" id="IPR039938">
    <property type="entry name" value="Sp4-like"/>
</dbReference>
<organism evidence="1">
    <name type="scientific">Pongo abelii</name>
    <name type="common">Sumatran orangutan</name>
    <name type="synonym">Pongo pygmaeus abelii</name>
    <dbReference type="NCBI Taxonomy" id="9601"/>
    <lineage>
        <taxon>Eukaryota</taxon>
        <taxon>Metazoa</taxon>
        <taxon>Chordata</taxon>
        <taxon>Craniata</taxon>
        <taxon>Vertebrata</taxon>
        <taxon>Euteleostomi</taxon>
        <taxon>Mammalia</taxon>
        <taxon>Eutheria</taxon>
        <taxon>Euarchontoglires</taxon>
        <taxon>Primates</taxon>
        <taxon>Haplorrhini</taxon>
        <taxon>Catarrhini</taxon>
        <taxon>Hominidae</taxon>
        <taxon>Pongo</taxon>
    </lineage>
</organism>
<evidence type="ECO:0000313" key="1">
    <source>
        <dbReference type="EMBL" id="PNJ02810.1"/>
    </source>
</evidence>
<sequence>MNVKKMERSQIDLNDVRKPSFLSRVFEDTWKCTLEMDLINVQYVEKPLIFPMFFIHITEITLKRKPININNVVEPSVTWILLRNRRTHTGTKLYKCKYEQTQALLNAATC</sequence>
<comment type="caution">
    <text evidence="1">The sequence shown here is derived from an EMBL/GenBank/DDBJ whole genome shotgun (WGS) entry which is preliminary data.</text>
</comment>
<name>A0A2J8R2R1_PONAB</name>
<proteinExistence type="predicted"/>
<dbReference type="AlphaFoldDB" id="A0A2J8R2R1"/>